<dbReference type="Pfam" id="PF01165">
    <property type="entry name" value="Ribosomal_S21"/>
    <property type="match status" value="1"/>
</dbReference>
<evidence type="ECO:0000259" key="7">
    <source>
        <dbReference type="PROSITE" id="PS51707"/>
    </source>
</evidence>
<dbReference type="EMBL" id="CP029803">
    <property type="protein sequence ID" value="AWT59328.1"/>
    <property type="molecule type" value="Genomic_DNA"/>
</dbReference>
<evidence type="ECO:0000256" key="1">
    <source>
        <dbReference type="ARBA" id="ARBA00006640"/>
    </source>
</evidence>
<accession>A0A2Z4AED9</accession>
<dbReference type="NCBIfam" id="TIGR00030">
    <property type="entry name" value="S21p"/>
    <property type="match status" value="1"/>
</dbReference>
<reference evidence="8 9" key="1">
    <citation type="submission" date="2018-06" db="EMBL/GenBank/DDBJ databases">
        <title>Draft Genome Sequence of a Novel Marine Bacterium Related to the Verrucomicrobia.</title>
        <authorList>
            <person name="Vosseberg J."/>
            <person name="Martijn J."/>
            <person name="Ettema T.J.G."/>
        </authorList>
    </citation>
    <scope>NUCLEOTIDE SEQUENCE [LARGE SCALE GENOMIC DNA]</scope>
    <source>
        <strain evidence="8">TARA_B100001123</strain>
    </source>
</reference>
<proteinExistence type="inferred from homology"/>
<dbReference type="AlphaFoldDB" id="A0A2Z4AED9"/>
<evidence type="ECO:0000256" key="2">
    <source>
        <dbReference type="ARBA" id="ARBA00022980"/>
    </source>
</evidence>
<name>A0A2Z4AED9_9BACT</name>
<evidence type="ECO:0000256" key="6">
    <source>
        <dbReference type="RuleBase" id="RU000667"/>
    </source>
</evidence>
<dbReference type="GO" id="GO:0003735">
    <property type="term" value="F:structural constituent of ribosome"/>
    <property type="evidence" value="ECO:0007669"/>
    <property type="project" value="InterPro"/>
</dbReference>
<dbReference type="Proteomes" id="UP000247465">
    <property type="component" value="Chromosome"/>
</dbReference>
<evidence type="ECO:0000256" key="4">
    <source>
        <dbReference type="ARBA" id="ARBA00035135"/>
    </source>
</evidence>
<evidence type="ECO:0000313" key="8">
    <source>
        <dbReference type="EMBL" id="AWT59328.1"/>
    </source>
</evidence>
<evidence type="ECO:0000256" key="3">
    <source>
        <dbReference type="ARBA" id="ARBA00023274"/>
    </source>
</evidence>
<dbReference type="GO" id="GO:0006412">
    <property type="term" value="P:translation"/>
    <property type="evidence" value="ECO:0007669"/>
    <property type="project" value="UniProtKB-UniRule"/>
</dbReference>
<dbReference type="InterPro" id="IPR018278">
    <property type="entry name" value="Ribosomal_bS21_CS"/>
</dbReference>
<dbReference type="InterPro" id="IPR001911">
    <property type="entry name" value="Ribosomal_bS21"/>
</dbReference>
<dbReference type="GO" id="GO:0005840">
    <property type="term" value="C:ribosome"/>
    <property type="evidence" value="ECO:0007669"/>
    <property type="project" value="UniProtKB-KW"/>
</dbReference>
<gene>
    <name evidence="5 8" type="primary">rpsU</name>
    <name evidence="8" type="ORF">DF168_00513</name>
</gene>
<dbReference type="GO" id="GO:1990904">
    <property type="term" value="C:ribonucleoprotein complex"/>
    <property type="evidence" value="ECO:0007669"/>
    <property type="project" value="UniProtKB-KW"/>
</dbReference>
<dbReference type="PROSITE" id="PS51707">
    <property type="entry name" value="CYTH"/>
    <property type="match status" value="1"/>
</dbReference>
<evidence type="ECO:0000256" key="5">
    <source>
        <dbReference type="HAMAP-Rule" id="MF_00358"/>
    </source>
</evidence>
<keyword evidence="3 5" id="KW-0687">Ribonucleoprotein</keyword>
<dbReference type="PRINTS" id="PR00976">
    <property type="entry name" value="RIBOSOMALS21"/>
</dbReference>
<dbReference type="PROSITE" id="PS01181">
    <property type="entry name" value="RIBOSOMAL_S21"/>
    <property type="match status" value="1"/>
</dbReference>
<protein>
    <recommendedName>
        <fullName evidence="4 5">Small ribosomal subunit protein bS21</fullName>
    </recommendedName>
</protein>
<organism evidence="8 9">
    <name type="scientific">Candidatus Moanibacter tarae</name>
    <dbReference type="NCBI Taxonomy" id="2200854"/>
    <lineage>
        <taxon>Bacteria</taxon>
        <taxon>Pseudomonadati</taxon>
        <taxon>Verrucomicrobiota</taxon>
        <taxon>Opitutia</taxon>
        <taxon>Puniceicoccales</taxon>
        <taxon>Puniceicoccales incertae sedis</taxon>
        <taxon>Candidatus Moanibacter</taxon>
    </lineage>
</organism>
<dbReference type="HAMAP" id="MF_00358">
    <property type="entry name" value="Ribosomal_bS21"/>
    <property type="match status" value="1"/>
</dbReference>
<feature type="domain" description="CYTH" evidence="7">
    <location>
        <begin position="1"/>
        <end position="66"/>
    </location>
</feature>
<evidence type="ECO:0000313" key="9">
    <source>
        <dbReference type="Proteomes" id="UP000247465"/>
    </source>
</evidence>
<dbReference type="Gene3D" id="1.20.5.1150">
    <property type="entry name" value="Ribosomal protein S8"/>
    <property type="match status" value="1"/>
</dbReference>
<dbReference type="KEGG" id="mtar:DF168_00513"/>
<dbReference type="InterPro" id="IPR038380">
    <property type="entry name" value="Ribosomal_bS21_sf"/>
</dbReference>
<dbReference type="InterPro" id="IPR023577">
    <property type="entry name" value="CYTH_domain"/>
</dbReference>
<sequence>MPVEVKIRKGEPMERALRRLKKRLDREGVIRDVRAKRYFEKPSEVKRRKKKIAAFSNMLRLRHENR</sequence>
<comment type="similarity">
    <text evidence="1 5 6">Belongs to the bacterial ribosomal protein bS21 family.</text>
</comment>
<keyword evidence="2 5" id="KW-0689">Ribosomal protein</keyword>